<keyword evidence="3" id="KW-1003">Cell membrane</keyword>
<comment type="similarity">
    <text evidence="7">Belongs to the binding-protein-dependent transport system permease family.</text>
</comment>
<feature type="transmembrane region" description="Helical" evidence="7">
    <location>
        <begin position="261"/>
        <end position="282"/>
    </location>
</feature>
<gene>
    <name evidence="9" type="ORF">DL239_18875</name>
</gene>
<dbReference type="PANTHER" id="PTHR43386">
    <property type="entry name" value="OLIGOPEPTIDE TRANSPORT SYSTEM PERMEASE PROTEIN APPC"/>
    <property type="match status" value="1"/>
</dbReference>
<dbReference type="SUPFAM" id="SSF161098">
    <property type="entry name" value="MetI-like"/>
    <property type="match status" value="1"/>
</dbReference>
<dbReference type="InterPro" id="IPR050366">
    <property type="entry name" value="BP-dependent_transpt_permease"/>
</dbReference>
<evidence type="ECO:0000256" key="2">
    <source>
        <dbReference type="ARBA" id="ARBA00022448"/>
    </source>
</evidence>
<feature type="transmembrane region" description="Helical" evidence="7">
    <location>
        <begin position="214"/>
        <end position="235"/>
    </location>
</feature>
<protein>
    <submittedName>
        <fullName evidence="9">ABC transporter permease</fullName>
    </submittedName>
</protein>
<feature type="transmembrane region" description="Helical" evidence="7">
    <location>
        <begin position="93"/>
        <end position="118"/>
    </location>
</feature>
<dbReference type="CDD" id="cd06261">
    <property type="entry name" value="TM_PBP2"/>
    <property type="match status" value="1"/>
</dbReference>
<dbReference type="Pfam" id="PF00528">
    <property type="entry name" value="BPD_transp_1"/>
    <property type="match status" value="1"/>
</dbReference>
<evidence type="ECO:0000256" key="4">
    <source>
        <dbReference type="ARBA" id="ARBA00022692"/>
    </source>
</evidence>
<proteinExistence type="inferred from homology"/>
<keyword evidence="5 7" id="KW-1133">Transmembrane helix</keyword>
<name>A0ABX0WCS5_9RHOB</name>
<evidence type="ECO:0000313" key="10">
    <source>
        <dbReference type="Proteomes" id="UP001429564"/>
    </source>
</evidence>
<dbReference type="Gene3D" id="1.10.3720.10">
    <property type="entry name" value="MetI-like"/>
    <property type="match status" value="1"/>
</dbReference>
<keyword evidence="2 7" id="KW-0813">Transport</keyword>
<organism evidence="9 10">
    <name type="scientific">Parasedimentitalea denitrificans</name>
    <dbReference type="NCBI Taxonomy" id="2211118"/>
    <lineage>
        <taxon>Bacteria</taxon>
        <taxon>Pseudomonadati</taxon>
        <taxon>Pseudomonadota</taxon>
        <taxon>Alphaproteobacteria</taxon>
        <taxon>Rhodobacterales</taxon>
        <taxon>Paracoccaceae</taxon>
        <taxon>Parasedimentitalea</taxon>
    </lineage>
</organism>
<keyword evidence="6 7" id="KW-0472">Membrane</keyword>
<dbReference type="PROSITE" id="PS50928">
    <property type="entry name" value="ABC_TM1"/>
    <property type="match status" value="1"/>
</dbReference>
<dbReference type="PANTHER" id="PTHR43386:SF25">
    <property type="entry name" value="PEPTIDE ABC TRANSPORTER PERMEASE PROTEIN"/>
    <property type="match status" value="1"/>
</dbReference>
<keyword evidence="4 7" id="KW-0812">Transmembrane</keyword>
<feature type="transmembrane region" description="Helical" evidence="7">
    <location>
        <begin position="30"/>
        <end position="51"/>
    </location>
</feature>
<evidence type="ECO:0000259" key="8">
    <source>
        <dbReference type="PROSITE" id="PS50928"/>
    </source>
</evidence>
<comment type="subcellular location">
    <subcellularLocation>
        <location evidence="1 7">Cell membrane</location>
        <topology evidence="1 7">Multi-pass membrane protein</topology>
    </subcellularLocation>
</comment>
<comment type="caution">
    <text evidence="9">The sequence shown here is derived from an EMBL/GenBank/DDBJ whole genome shotgun (WGS) entry which is preliminary data.</text>
</comment>
<dbReference type="Proteomes" id="UP001429564">
    <property type="component" value="Unassembled WGS sequence"/>
</dbReference>
<feature type="transmembrane region" description="Helical" evidence="7">
    <location>
        <begin position="138"/>
        <end position="162"/>
    </location>
</feature>
<feature type="domain" description="ABC transmembrane type-1" evidence="8">
    <location>
        <begin position="89"/>
        <end position="282"/>
    </location>
</feature>
<evidence type="ECO:0000256" key="6">
    <source>
        <dbReference type="ARBA" id="ARBA00023136"/>
    </source>
</evidence>
<keyword evidence="10" id="KW-1185">Reference proteome</keyword>
<dbReference type="EMBL" id="QHLQ01000026">
    <property type="protein sequence ID" value="NIZ63033.1"/>
    <property type="molecule type" value="Genomic_DNA"/>
</dbReference>
<evidence type="ECO:0000256" key="5">
    <source>
        <dbReference type="ARBA" id="ARBA00022989"/>
    </source>
</evidence>
<evidence type="ECO:0000256" key="1">
    <source>
        <dbReference type="ARBA" id="ARBA00004651"/>
    </source>
</evidence>
<reference evidence="9 10" key="1">
    <citation type="submission" date="2018-05" db="EMBL/GenBank/DDBJ databases">
        <authorList>
            <person name="Zhang Y.-J."/>
        </authorList>
    </citation>
    <scope>NUCLEOTIDE SEQUENCE [LARGE SCALE GENOMIC DNA]</scope>
    <source>
        <strain evidence="9 10">CY04</strain>
    </source>
</reference>
<dbReference type="InterPro" id="IPR035906">
    <property type="entry name" value="MetI-like_sf"/>
</dbReference>
<evidence type="ECO:0000256" key="3">
    <source>
        <dbReference type="ARBA" id="ARBA00022475"/>
    </source>
</evidence>
<accession>A0ABX0WCS5</accession>
<dbReference type="InterPro" id="IPR000515">
    <property type="entry name" value="MetI-like"/>
</dbReference>
<sequence>MALGWLFRALVVAVLPQRRAHEMRKAPLTASFGILVILVYVLVAVFAPVIAPFGESEVVGGEFLPWDSTYLLGTDNLGRDMLTRMIYGARNTVGIAFIITALAFFVGTVLGLLAAVVGGWLDQGLSRSVDVLMAIPSLIFSLLLLTIFGTSVLSLVLVIATVDATRVFRLARSVAQGIVVMDYIEAARLRGEGKWRLITREILPNAMAPLVAEFGLRFCFVFLAISGLSFLGLGIQPPTADWGGMVRDNATLITFGDLTPFLPAGAIALLTVAVNFVVDWQLHKSSGLKE</sequence>
<evidence type="ECO:0000256" key="7">
    <source>
        <dbReference type="RuleBase" id="RU363032"/>
    </source>
</evidence>
<evidence type="ECO:0000313" key="9">
    <source>
        <dbReference type="EMBL" id="NIZ63033.1"/>
    </source>
</evidence>